<dbReference type="Proteomes" id="UP000295678">
    <property type="component" value="Unassembled WGS sequence"/>
</dbReference>
<dbReference type="Pfam" id="PF20343">
    <property type="entry name" value="DUF6638"/>
    <property type="match status" value="1"/>
</dbReference>
<reference evidence="1 2" key="1">
    <citation type="submission" date="2019-03" db="EMBL/GenBank/DDBJ databases">
        <title>Genomic Encyclopedia of Type Strains, Phase IV (KMG-IV): sequencing the most valuable type-strain genomes for metagenomic binning, comparative biology and taxonomic classification.</title>
        <authorList>
            <person name="Goeker M."/>
        </authorList>
    </citation>
    <scope>NUCLEOTIDE SEQUENCE [LARGE SCALE GENOMIC DNA]</scope>
    <source>
        <strain evidence="1 2">DSM 19345</strain>
    </source>
</reference>
<name>A0A4R3MAM8_9HYPH</name>
<accession>A0A4R3MAM8</accession>
<protein>
    <submittedName>
        <fullName evidence="1">Uncharacterized protein</fullName>
    </submittedName>
</protein>
<comment type="caution">
    <text evidence="1">The sequence shown here is derived from an EMBL/GenBank/DDBJ whole genome shotgun (WGS) entry which is preliminary data.</text>
</comment>
<keyword evidence="2" id="KW-1185">Reference proteome</keyword>
<dbReference type="RefSeq" id="WP_132806500.1">
    <property type="nucleotide sequence ID" value="NZ_SMAK01000005.1"/>
</dbReference>
<sequence>MRELIEHGLMYGGLKRVDEPHLVGRYNKALEALRLAPTALESFHIDATGYSPEIAHERGDEHYLDPRGINRLFILLGPEQHDMPIIRAEFSAEQIVLRRFMQANRMAIETLTLNDAMFGEMENLIYEVEKPADILAIRKVGFDLHSVEGTLEAARRLETTVARFEADPESWRDRALMQEIVDGARHCGDIRRNGIVPAELEFAWPDVTWTSHFGGCYVLRGAGRSFLFGDPARLTPLPAGVQAFALDDETAAIVALDQLDCLEPVNPWWLSSSGIVDHRIAMLVAWILGHAGVADPAAALDERQLPRLIYQHLDLLKQDTRFRVLSELRAALGNARGNRLPLAEGLLVRRALPEHPDVWDLNRLISEFVRFDLVTLFMVNKPRFYEVYATLPPSLRRFAITAIETIYHPSGAHVLRHKQAVRDRFFGTH</sequence>
<gene>
    <name evidence="1" type="ORF">EDC22_105153</name>
</gene>
<organism evidence="1 2">
    <name type="scientific">Tepidamorphus gemmatus</name>
    <dbReference type="NCBI Taxonomy" id="747076"/>
    <lineage>
        <taxon>Bacteria</taxon>
        <taxon>Pseudomonadati</taxon>
        <taxon>Pseudomonadota</taxon>
        <taxon>Alphaproteobacteria</taxon>
        <taxon>Hyphomicrobiales</taxon>
        <taxon>Tepidamorphaceae</taxon>
        <taxon>Tepidamorphus</taxon>
    </lineage>
</organism>
<evidence type="ECO:0000313" key="2">
    <source>
        <dbReference type="Proteomes" id="UP000295678"/>
    </source>
</evidence>
<dbReference type="OrthoDB" id="8430253at2"/>
<proteinExistence type="predicted"/>
<dbReference type="InterPro" id="IPR046578">
    <property type="entry name" value="DUF6638"/>
</dbReference>
<dbReference type="AlphaFoldDB" id="A0A4R3MAM8"/>
<dbReference type="EMBL" id="SMAK01000005">
    <property type="protein sequence ID" value="TCT10654.1"/>
    <property type="molecule type" value="Genomic_DNA"/>
</dbReference>
<evidence type="ECO:0000313" key="1">
    <source>
        <dbReference type="EMBL" id="TCT10654.1"/>
    </source>
</evidence>